<dbReference type="PANTHER" id="PTHR12271:SF66">
    <property type="entry name" value="TERMINAL URIDYLYLTRANSFERASE TAILOR"/>
    <property type="match status" value="1"/>
</dbReference>
<comment type="cofactor">
    <cofactor evidence="1">
        <name>Mn(2+)</name>
        <dbReference type="ChEBI" id="CHEBI:29035"/>
    </cofactor>
</comment>
<reference evidence="8 9" key="1">
    <citation type="submission" date="2015-04" db="EMBL/GenBank/DDBJ databases">
        <authorList>
            <person name="Syromyatnikov M.Y."/>
            <person name="Popov V.N."/>
        </authorList>
    </citation>
    <scope>NUCLEOTIDE SEQUENCE [LARGE SCALE GENOMIC DNA]</scope>
</reference>
<dbReference type="GO" id="GO:1990817">
    <property type="term" value="F:poly(A) RNA polymerase activity"/>
    <property type="evidence" value="ECO:0007669"/>
    <property type="project" value="UniProtKB-ARBA"/>
</dbReference>
<dbReference type="InterPro" id="IPR054708">
    <property type="entry name" value="MTPAP-like_central"/>
</dbReference>
<protein>
    <submittedName>
        <fullName evidence="8">CLUMA_CG018877, isoform A</fullName>
    </submittedName>
</protein>
<dbReference type="GO" id="GO:0050265">
    <property type="term" value="F:RNA uridylyltransferase activity"/>
    <property type="evidence" value="ECO:0007669"/>
    <property type="project" value="TreeGrafter"/>
</dbReference>
<evidence type="ECO:0000256" key="3">
    <source>
        <dbReference type="ARBA" id="ARBA00022679"/>
    </source>
</evidence>
<gene>
    <name evidence="8" type="ORF">CLUMA_CG018877</name>
</gene>
<dbReference type="PANTHER" id="PTHR12271">
    <property type="entry name" value="POLY A POLYMERASE CID PAP -RELATED"/>
    <property type="match status" value="1"/>
</dbReference>
<name>A0A1J1J1D8_9DIPT</name>
<dbReference type="Proteomes" id="UP000183832">
    <property type="component" value="Unassembled WGS sequence"/>
</dbReference>
<dbReference type="SUPFAM" id="SSF81301">
    <property type="entry name" value="Nucleotidyltransferase"/>
    <property type="match status" value="1"/>
</dbReference>
<dbReference type="Gene3D" id="1.10.1410.10">
    <property type="match status" value="1"/>
</dbReference>
<feature type="domain" description="Poly(A) RNA polymerase mitochondrial-like central palm" evidence="7">
    <location>
        <begin position="34"/>
        <end position="181"/>
    </location>
</feature>
<organism evidence="8 9">
    <name type="scientific">Clunio marinus</name>
    <dbReference type="NCBI Taxonomy" id="568069"/>
    <lineage>
        <taxon>Eukaryota</taxon>
        <taxon>Metazoa</taxon>
        <taxon>Ecdysozoa</taxon>
        <taxon>Arthropoda</taxon>
        <taxon>Hexapoda</taxon>
        <taxon>Insecta</taxon>
        <taxon>Pterygota</taxon>
        <taxon>Neoptera</taxon>
        <taxon>Endopterygota</taxon>
        <taxon>Diptera</taxon>
        <taxon>Nematocera</taxon>
        <taxon>Chironomoidea</taxon>
        <taxon>Chironomidae</taxon>
        <taxon>Clunio</taxon>
    </lineage>
</organism>
<keyword evidence="9" id="KW-1185">Reference proteome</keyword>
<keyword evidence="3" id="KW-0808">Transferase</keyword>
<keyword evidence="5" id="KW-0460">Magnesium</keyword>
<evidence type="ECO:0000313" key="9">
    <source>
        <dbReference type="Proteomes" id="UP000183832"/>
    </source>
</evidence>
<comment type="cofactor">
    <cofactor evidence="2">
        <name>Mg(2+)</name>
        <dbReference type="ChEBI" id="CHEBI:18420"/>
    </cofactor>
</comment>
<dbReference type="OrthoDB" id="407432at2759"/>
<accession>A0A1J1J1D8</accession>
<evidence type="ECO:0000256" key="2">
    <source>
        <dbReference type="ARBA" id="ARBA00001946"/>
    </source>
</evidence>
<keyword evidence="4" id="KW-0479">Metal-binding</keyword>
<dbReference type="InterPro" id="IPR002058">
    <property type="entry name" value="PAP_assoc"/>
</dbReference>
<dbReference type="Pfam" id="PF22600">
    <property type="entry name" value="MTPAP-like_central"/>
    <property type="match status" value="1"/>
</dbReference>
<dbReference type="GO" id="GO:0031123">
    <property type="term" value="P:RNA 3'-end processing"/>
    <property type="evidence" value="ECO:0007669"/>
    <property type="project" value="TreeGrafter"/>
</dbReference>
<dbReference type="SUPFAM" id="SSF81631">
    <property type="entry name" value="PAP/OAS1 substrate-binding domain"/>
    <property type="match status" value="1"/>
</dbReference>
<evidence type="ECO:0000256" key="5">
    <source>
        <dbReference type="ARBA" id="ARBA00022842"/>
    </source>
</evidence>
<dbReference type="STRING" id="568069.A0A1J1J1D8"/>
<dbReference type="AlphaFoldDB" id="A0A1J1J1D8"/>
<evidence type="ECO:0000259" key="6">
    <source>
        <dbReference type="Pfam" id="PF03828"/>
    </source>
</evidence>
<dbReference type="GO" id="GO:0046872">
    <property type="term" value="F:metal ion binding"/>
    <property type="evidence" value="ECO:0007669"/>
    <property type="project" value="UniProtKB-KW"/>
</dbReference>
<proteinExistence type="predicted"/>
<evidence type="ECO:0000259" key="7">
    <source>
        <dbReference type="Pfam" id="PF22600"/>
    </source>
</evidence>
<dbReference type="EMBL" id="CVRI01000066">
    <property type="protein sequence ID" value="CRL06355.1"/>
    <property type="molecule type" value="Genomic_DNA"/>
</dbReference>
<evidence type="ECO:0000313" key="8">
    <source>
        <dbReference type="EMBL" id="CRL06355.1"/>
    </source>
</evidence>
<evidence type="ECO:0000256" key="1">
    <source>
        <dbReference type="ARBA" id="ARBA00001936"/>
    </source>
</evidence>
<feature type="domain" description="PAP-associated" evidence="6">
    <location>
        <begin position="268"/>
        <end position="330"/>
    </location>
</feature>
<dbReference type="InterPro" id="IPR043519">
    <property type="entry name" value="NT_sf"/>
</dbReference>
<sequence length="359" mass="42628">MLPYKSTTVNNFDEYLITFLNKADNRIAQLLERSKKMRNGGEKVQKVKADLEDRFPGAKIYFYGTRFMQLGHDKSHLNAFMELENSYWFTQKPEKIEKLMEEVQQYFKSELEKNKISEKQKDKNKLSVKQEEIMPSELWTKPLNLLKTPVPTVRVTLRKNLQFDLTFSSGLGVENTKLIHHMFSLQPEAFKIYHFARIWIHIEEFRFKRYVVALLVLFFLQKHKFMPSVVMMQENVEKNCIGPWNVAFNKQKGIKDYGLESITDYKEHFVDFFDFYSTFDFRKNVICPYLGREVPIKSYPTKEPELNNYAEDIKNFLFADVNISEPFNLNFNVAYNVGKKRLQKFIPFCAHAVNLLENY</sequence>
<evidence type="ECO:0000256" key="4">
    <source>
        <dbReference type="ARBA" id="ARBA00022723"/>
    </source>
</evidence>
<dbReference type="Pfam" id="PF03828">
    <property type="entry name" value="PAP_assoc"/>
    <property type="match status" value="1"/>
</dbReference>